<dbReference type="EMBL" id="LWCA01000894">
    <property type="protein sequence ID" value="OAF66558.1"/>
    <property type="molecule type" value="Genomic_DNA"/>
</dbReference>
<organism evidence="1 2">
    <name type="scientific">Intoshia linei</name>
    <dbReference type="NCBI Taxonomy" id="1819745"/>
    <lineage>
        <taxon>Eukaryota</taxon>
        <taxon>Metazoa</taxon>
        <taxon>Spiralia</taxon>
        <taxon>Lophotrochozoa</taxon>
        <taxon>Mesozoa</taxon>
        <taxon>Orthonectida</taxon>
        <taxon>Rhopaluridae</taxon>
        <taxon>Intoshia</taxon>
    </lineage>
</organism>
<proteinExistence type="predicted"/>
<name>A0A177AX04_9BILA</name>
<dbReference type="AlphaFoldDB" id="A0A177AX04"/>
<protein>
    <submittedName>
        <fullName evidence="1">Uncharacterized protein</fullName>
    </submittedName>
</protein>
<keyword evidence="2" id="KW-1185">Reference proteome</keyword>
<gene>
    <name evidence="1" type="ORF">A3Q56_05714</name>
</gene>
<evidence type="ECO:0000313" key="2">
    <source>
        <dbReference type="Proteomes" id="UP000078046"/>
    </source>
</evidence>
<accession>A0A177AX04</accession>
<dbReference type="Proteomes" id="UP000078046">
    <property type="component" value="Unassembled WGS sequence"/>
</dbReference>
<evidence type="ECO:0000313" key="1">
    <source>
        <dbReference type="EMBL" id="OAF66558.1"/>
    </source>
</evidence>
<reference evidence="1 2" key="1">
    <citation type="submission" date="2016-04" db="EMBL/GenBank/DDBJ databases">
        <title>The genome of Intoshia linei affirms orthonectids as highly simplified spiralians.</title>
        <authorList>
            <person name="Mikhailov K.V."/>
            <person name="Slusarev G.S."/>
            <person name="Nikitin M.A."/>
            <person name="Logacheva M.D."/>
            <person name="Penin A."/>
            <person name="Aleoshin V."/>
            <person name="Panchin Y.V."/>
        </authorList>
    </citation>
    <scope>NUCLEOTIDE SEQUENCE [LARGE SCALE GENOMIC DNA]</scope>
    <source>
        <strain evidence="1">Intl2013</strain>
        <tissue evidence="1">Whole animal</tissue>
    </source>
</reference>
<feature type="non-terminal residue" evidence="1">
    <location>
        <position position="272"/>
    </location>
</feature>
<sequence>MPINVFKRKNKEKTKILVPNENLICDKISHPISFDSQSVDPYKMMLLKHDTDLAKKFSNIVNMKDKTANSKTINTKAISKTPTLTRKKITDTRVDSCSEDRSRKHSYESMVSSHDSLLASSTVNQNHLLSKKQKKLLTPLKKFQNFKIVEKSKYKKPPLEKNISFKSSLVQMKEHSKSLGNICSDTFSEHLKNSQKFKSQIILPKLQQDKLLNDYQNCRKPFLKSYRFYPFHKHVNYNQGHVSFLKFKKKYLETKSIHEFNISKIIVNSRMT</sequence>
<comment type="caution">
    <text evidence="1">The sequence shown here is derived from an EMBL/GenBank/DDBJ whole genome shotgun (WGS) entry which is preliminary data.</text>
</comment>